<dbReference type="OrthoDB" id="3247294at2759"/>
<accession>A0A2N5U763</accession>
<dbReference type="EMBL" id="PGCJ01000296">
    <property type="protein sequence ID" value="PLW33582.1"/>
    <property type="molecule type" value="Genomic_DNA"/>
</dbReference>
<dbReference type="AlphaFoldDB" id="A0A2N5U763"/>
<dbReference type="PANTHER" id="PTHR48159:SF1">
    <property type="entry name" value="MEMBRANE-ASSOCIATED GIANT PROTEIN ANTIGEN, PUTATIVE-RELATED"/>
    <property type="match status" value="1"/>
</dbReference>
<keyword evidence="2" id="KW-1185">Reference proteome</keyword>
<sequence length="216" mass="24782">MIDSTHNLVSNYFFSDGKKASLFSILIRDPLTGKGLPIAWAFTGSSAETLVHNILRWLRKSTGVVPQAVMSNCNLAISNAVEAAYSDLWDQAPKHYWCLFHVMKAFKENAKSHLKGRADEALTDLRGVVYSQTDMTELRLELFCGKWNRISPSFVDYVRRQWDNRAKQWGLFYQTPIRVFTPTTMSSCGIDFSRLSSFHLQHTVASMRSCKFWLKR</sequence>
<evidence type="ECO:0000313" key="2">
    <source>
        <dbReference type="Proteomes" id="UP000235388"/>
    </source>
</evidence>
<comment type="caution">
    <text evidence="1">The sequence shown here is derived from an EMBL/GenBank/DDBJ whole genome shotgun (WGS) entry which is preliminary data.</text>
</comment>
<name>A0A2N5U763_9BASI</name>
<dbReference type="Proteomes" id="UP000235388">
    <property type="component" value="Unassembled WGS sequence"/>
</dbReference>
<reference evidence="1 2" key="1">
    <citation type="submission" date="2017-11" db="EMBL/GenBank/DDBJ databases">
        <title>De novo assembly and phasing of dikaryotic genomes from two isolates of Puccinia coronata f. sp. avenae, the causal agent of oat crown rust.</title>
        <authorList>
            <person name="Miller M.E."/>
            <person name="Zhang Y."/>
            <person name="Omidvar V."/>
            <person name="Sperschneider J."/>
            <person name="Schwessinger B."/>
            <person name="Raley C."/>
            <person name="Palmer J.M."/>
            <person name="Garnica D."/>
            <person name="Upadhyaya N."/>
            <person name="Rathjen J."/>
            <person name="Taylor J.M."/>
            <person name="Park R.F."/>
            <person name="Dodds P.N."/>
            <person name="Hirsch C.D."/>
            <person name="Kianian S.F."/>
            <person name="Figueroa M."/>
        </authorList>
    </citation>
    <scope>NUCLEOTIDE SEQUENCE [LARGE SCALE GENOMIC DNA]</scope>
    <source>
        <strain evidence="1">12NC29</strain>
    </source>
</reference>
<dbReference type="PANTHER" id="PTHR48159">
    <property type="entry name" value="MULE DOMAIN-CONTAINING PROTEIN"/>
    <property type="match status" value="1"/>
</dbReference>
<evidence type="ECO:0000313" key="1">
    <source>
        <dbReference type="EMBL" id="PLW33582.1"/>
    </source>
</evidence>
<evidence type="ECO:0008006" key="3">
    <source>
        <dbReference type="Google" id="ProtNLM"/>
    </source>
</evidence>
<protein>
    <recommendedName>
        <fullName evidence="3">MULE transposase domain-containing protein</fullName>
    </recommendedName>
</protein>
<proteinExistence type="predicted"/>
<gene>
    <name evidence="1" type="ORF">PCANC_23641</name>
</gene>
<organism evidence="1 2">
    <name type="scientific">Puccinia coronata f. sp. avenae</name>
    <dbReference type="NCBI Taxonomy" id="200324"/>
    <lineage>
        <taxon>Eukaryota</taxon>
        <taxon>Fungi</taxon>
        <taxon>Dikarya</taxon>
        <taxon>Basidiomycota</taxon>
        <taxon>Pucciniomycotina</taxon>
        <taxon>Pucciniomycetes</taxon>
        <taxon>Pucciniales</taxon>
        <taxon>Pucciniaceae</taxon>
        <taxon>Puccinia</taxon>
    </lineage>
</organism>